<evidence type="ECO:0000313" key="1">
    <source>
        <dbReference type="EMBL" id="MCA9386165.1"/>
    </source>
</evidence>
<evidence type="ECO:0000313" key="2">
    <source>
        <dbReference type="Proteomes" id="UP000754563"/>
    </source>
</evidence>
<protein>
    <submittedName>
        <fullName evidence="1">Uncharacterized protein</fullName>
    </submittedName>
</protein>
<name>A0A955L8T4_9BACT</name>
<sequence length="175" mass="19127">LFQDVDTQLPAGHGVSIEVSVDFSYVGTDGQTRYSSARGVFDPNGVFPGAISNNLMTITSMGPAQNRFNFRISDVRSRLIDPAYYTTNFVTGSVEVHGVRFKLVSDSIQSVFMDVVVMSGGYQDIVQSRKFEGTAYILNENGEIFGAQPFIQGSVPAFKSPPVFDYILRSGTTID</sequence>
<proteinExistence type="predicted"/>
<accession>A0A955L8T4</accession>
<reference evidence="1" key="1">
    <citation type="submission" date="2020-04" db="EMBL/GenBank/DDBJ databases">
        <authorList>
            <person name="Zhang T."/>
        </authorList>
    </citation>
    <scope>NUCLEOTIDE SEQUENCE</scope>
    <source>
        <strain evidence="1">HKST-UBA11</strain>
    </source>
</reference>
<dbReference type="AlphaFoldDB" id="A0A955L8T4"/>
<feature type="non-terminal residue" evidence="1">
    <location>
        <position position="1"/>
    </location>
</feature>
<reference evidence="1" key="2">
    <citation type="journal article" date="2021" name="Microbiome">
        <title>Successional dynamics and alternative stable states in a saline activated sludge microbial community over 9 years.</title>
        <authorList>
            <person name="Wang Y."/>
            <person name="Ye J."/>
            <person name="Ju F."/>
            <person name="Liu L."/>
            <person name="Boyd J.A."/>
            <person name="Deng Y."/>
            <person name="Parks D.H."/>
            <person name="Jiang X."/>
            <person name="Yin X."/>
            <person name="Woodcroft B.J."/>
            <person name="Tyson G.W."/>
            <person name="Hugenholtz P."/>
            <person name="Polz M.F."/>
            <person name="Zhang T."/>
        </authorList>
    </citation>
    <scope>NUCLEOTIDE SEQUENCE</scope>
    <source>
        <strain evidence="1">HKST-UBA11</strain>
    </source>
</reference>
<comment type="caution">
    <text evidence="1">The sequence shown here is derived from an EMBL/GenBank/DDBJ whole genome shotgun (WGS) entry which is preliminary data.</text>
</comment>
<dbReference type="EMBL" id="JAGQLH010000089">
    <property type="protein sequence ID" value="MCA9386165.1"/>
    <property type="molecule type" value="Genomic_DNA"/>
</dbReference>
<organism evidence="1 2">
    <name type="scientific">Candidatus Dojkabacteria bacterium</name>
    <dbReference type="NCBI Taxonomy" id="2099670"/>
    <lineage>
        <taxon>Bacteria</taxon>
        <taxon>Candidatus Dojkabacteria</taxon>
    </lineage>
</organism>
<gene>
    <name evidence="1" type="ORF">KC717_05960</name>
</gene>
<dbReference type="Proteomes" id="UP000754563">
    <property type="component" value="Unassembled WGS sequence"/>
</dbReference>